<evidence type="ECO:0000256" key="3">
    <source>
        <dbReference type="ARBA" id="ARBA00023242"/>
    </source>
</evidence>
<dbReference type="AlphaFoldDB" id="A0AAQ3XBN5"/>
<dbReference type="InterPro" id="IPR027417">
    <property type="entry name" value="P-loop_NTPase"/>
</dbReference>
<dbReference type="Pfam" id="PF07727">
    <property type="entry name" value="RVT_2"/>
    <property type="match status" value="1"/>
</dbReference>
<evidence type="ECO:0008006" key="10">
    <source>
        <dbReference type="Google" id="ProtNLM"/>
    </source>
</evidence>
<keyword evidence="9" id="KW-1185">Reference proteome</keyword>
<comment type="subcellular location">
    <subcellularLocation>
        <location evidence="1">Nucleus</location>
        <location evidence="1">Nucleolus</location>
    </subcellularLocation>
</comment>
<dbReference type="GO" id="GO:0000462">
    <property type="term" value="P:maturation of SSU-rRNA from tricistronic rRNA transcript (SSU-rRNA, 5.8S rRNA, LSU-rRNA)"/>
    <property type="evidence" value="ECO:0007669"/>
    <property type="project" value="TreeGrafter"/>
</dbReference>
<dbReference type="InterPro" id="IPR053939">
    <property type="entry name" value="UTP25_C"/>
</dbReference>
<feature type="domain" description="Reverse transcriptase Ty1/copia-type" evidence="6">
    <location>
        <begin position="627"/>
        <end position="821"/>
    </location>
</feature>
<dbReference type="GO" id="GO:0019843">
    <property type="term" value="F:rRNA binding"/>
    <property type="evidence" value="ECO:0007669"/>
    <property type="project" value="TreeGrafter"/>
</dbReference>
<feature type="domain" description="UTP25 NTP hydrolase-like" evidence="7">
    <location>
        <begin position="249"/>
        <end position="522"/>
    </location>
</feature>
<dbReference type="InterPro" id="IPR053940">
    <property type="entry name" value="UTP25_NTPase-like"/>
</dbReference>
<evidence type="ECO:0000313" key="8">
    <source>
        <dbReference type="EMBL" id="WVZ92410.1"/>
    </source>
</evidence>
<keyword evidence="3" id="KW-0539">Nucleus</keyword>
<feature type="domain" description="UTP25 C-terminal" evidence="5">
    <location>
        <begin position="920"/>
        <end position="1064"/>
    </location>
</feature>
<comment type="similarity">
    <text evidence="2">Belongs to the UTP25 family.</text>
</comment>
<feature type="compositionally biased region" description="Polar residues" evidence="4">
    <location>
        <begin position="138"/>
        <end position="153"/>
    </location>
</feature>
<dbReference type="GO" id="GO:0032040">
    <property type="term" value="C:small-subunit processome"/>
    <property type="evidence" value="ECO:0007669"/>
    <property type="project" value="TreeGrafter"/>
</dbReference>
<dbReference type="InterPro" id="IPR043502">
    <property type="entry name" value="DNA/RNA_pol_sf"/>
</dbReference>
<feature type="compositionally biased region" description="Basic and acidic residues" evidence="4">
    <location>
        <begin position="104"/>
        <end position="118"/>
    </location>
</feature>
<feature type="compositionally biased region" description="Acidic residues" evidence="4">
    <location>
        <begin position="127"/>
        <end position="137"/>
    </location>
</feature>
<evidence type="ECO:0000313" key="9">
    <source>
        <dbReference type="Proteomes" id="UP001341281"/>
    </source>
</evidence>
<protein>
    <recommendedName>
        <fullName evidence="10">U3 small nucleolar RNA-associated protein 25</fullName>
    </recommendedName>
</protein>
<dbReference type="InterPro" id="IPR010678">
    <property type="entry name" value="UTP25"/>
</dbReference>
<evidence type="ECO:0000259" key="5">
    <source>
        <dbReference type="Pfam" id="PF06862"/>
    </source>
</evidence>
<reference evidence="8 9" key="1">
    <citation type="submission" date="2024-02" db="EMBL/GenBank/DDBJ databases">
        <title>High-quality chromosome-scale genome assembly of Pensacola bahiagrass (Paspalum notatum Flugge var. saurae).</title>
        <authorList>
            <person name="Vega J.M."/>
            <person name="Podio M."/>
            <person name="Orjuela J."/>
            <person name="Siena L.A."/>
            <person name="Pessino S.C."/>
            <person name="Combes M.C."/>
            <person name="Mariac C."/>
            <person name="Albertini E."/>
            <person name="Pupilli F."/>
            <person name="Ortiz J.P.A."/>
            <person name="Leblanc O."/>
        </authorList>
    </citation>
    <scope>NUCLEOTIDE SEQUENCE [LARGE SCALE GENOMIC DNA]</scope>
    <source>
        <strain evidence="8">R1</strain>
        <tissue evidence="8">Leaf</tissue>
    </source>
</reference>
<proteinExistence type="inferred from homology"/>
<dbReference type="GO" id="GO:0034511">
    <property type="term" value="F:U3 snoRNA binding"/>
    <property type="evidence" value="ECO:0007669"/>
    <property type="project" value="InterPro"/>
</dbReference>
<gene>
    <name evidence="8" type="ORF">U9M48_038479</name>
</gene>
<dbReference type="Pfam" id="PF22916">
    <property type="entry name" value="UTP25_NTPase-like"/>
    <property type="match status" value="1"/>
</dbReference>
<evidence type="ECO:0000256" key="4">
    <source>
        <dbReference type="SAM" id="MobiDB-lite"/>
    </source>
</evidence>
<dbReference type="InterPro" id="IPR013103">
    <property type="entry name" value="RVT_2"/>
</dbReference>
<dbReference type="EMBL" id="CP144753">
    <property type="protein sequence ID" value="WVZ92410.1"/>
    <property type="molecule type" value="Genomic_DNA"/>
</dbReference>
<organism evidence="8 9">
    <name type="scientific">Paspalum notatum var. saurae</name>
    <dbReference type="NCBI Taxonomy" id="547442"/>
    <lineage>
        <taxon>Eukaryota</taxon>
        <taxon>Viridiplantae</taxon>
        <taxon>Streptophyta</taxon>
        <taxon>Embryophyta</taxon>
        <taxon>Tracheophyta</taxon>
        <taxon>Spermatophyta</taxon>
        <taxon>Magnoliopsida</taxon>
        <taxon>Liliopsida</taxon>
        <taxon>Poales</taxon>
        <taxon>Poaceae</taxon>
        <taxon>PACMAD clade</taxon>
        <taxon>Panicoideae</taxon>
        <taxon>Andropogonodae</taxon>
        <taxon>Paspaleae</taxon>
        <taxon>Paspalinae</taxon>
        <taxon>Paspalum</taxon>
    </lineage>
</organism>
<evidence type="ECO:0000256" key="1">
    <source>
        <dbReference type="ARBA" id="ARBA00004604"/>
    </source>
</evidence>
<dbReference type="Proteomes" id="UP001341281">
    <property type="component" value="Chromosome 09"/>
</dbReference>
<evidence type="ECO:0000259" key="6">
    <source>
        <dbReference type="Pfam" id="PF07727"/>
    </source>
</evidence>
<dbReference type="PANTHER" id="PTHR12933">
    <property type="entry name" value="ORF PROTEIN-RELATED"/>
    <property type="match status" value="1"/>
</dbReference>
<evidence type="ECO:0000256" key="2">
    <source>
        <dbReference type="ARBA" id="ARBA00009223"/>
    </source>
</evidence>
<feature type="compositionally biased region" description="Basic residues" evidence="4">
    <location>
        <begin position="71"/>
        <end position="80"/>
    </location>
</feature>
<evidence type="ECO:0000259" key="7">
    <source>
        <dbReference type="Pfam" id="PF22916"/>
    </source>
</evidence>
<dbReference type="SUPFAM" id="SSF56672">
    <property type="entry name" value="DNA/RNA polymerases"/>
    <property type="match status" value="1"/>
</dbReference>
<dbReference type="Gene3D" id="3.40.50.300">
    <property type="entry name" value="P-loop containing nucleotide triphosphate hydrolases"/>
    <property type="match status" value="1"/>
</dbReference>
<accession>A0AAQ3XBN5</accession>
<dbReference type="PANTHER" id="PTHR12933:SF0">
    <property type="entry name" value="U3 SMALL NUCLEOLAR RNA-ASSOCIATED PROTEIN 25 HOMOLOG"/>
    <property type="match status" value="1"/>
</dbReference>
<name>A0AAQ3XBN5_PASNO</name>
<feature type="region of interest" description="Disordered" evidence="4">
    <location>
        <begin position="53"/>
        <end position="153"/>
    </location>
</feature>
<sequence>MDPCTIWARSAGPGETPQRFGLFPFLAAAAVLLCPRAFPLQLPSCRRAPPPSLLWQMGKRKTMPSAAARGPKSRPKRPRSVKQGAELREENPQLPEHDDEIVDTESRAAKTIQHDRKPNGRFQDIQQSDEDDTEDEYNTSSANAPGDTISNGNDCFDEMETSCSFHRHVSHIITNEEVKALIKKSSKFKWEMPAVDIPRSKWVGTGAKVQGAYDDNLHDVKGKLRDHWLHVLSDRLNSRMCFFSLCNSYRDIMHCNKKPFYLKRNGVDSSTMDGYLMHALNHVHRTRDVVLRNDAKLRNDAERDISDDNTYLDQGFTRPKVLFLLPLKSFARGIVKRLIQLSPLPQKNDAMGQFKKEFGESDDEMGIPEYSTKPADFDLLFAGDTDDHFLFGLKLTKKSIKLYSNFYSSDIIVASPLALKRRIDGSEHGKEKDFDFLSSIEIVVVDHADVISMQNWAHLESVFEQLNRLPSKEHGTNVMRIRPWYLDQHAQYYRQTILLSSYLTPEINALFNGLCSSYEGKIKMVTEYSGVLPKIQLEVQQVYERLDASTIAEADDARFDYFCNKLMSAGQLIDHGCRVLLDSDFCYVQDRHTGHLLAMAEEIAALERTGTWDLVPTPSHIRPITQHGRDYDETFALVAHMSTVRALLAVASVREWSISQLDIKNAFLNGELREEVYMQPPPGYSVPEGMVCRLRRSLYVLKQAPRAWFQRFASVVTTAGFFASAHDPALFVHTSSRGRTFLLLYVDDMIITRDDPQFIAFVKARLSEQFLMSDLGSLRYFLGIEISSTPEGFYLSQEKYIQSLLDRASITDHKTEETPMELNLHLSATDGDLFDDPTRYRHIVGSLVYLGVTRPDISYSVHILSQFVSAPTQLHYSHLLRVLRYLRGTITGAISVACDPVKHELTKHIVIDAYYTRAQVYAKIQDLDEGGLLLFVSSYFEYIRISNFLKSKEASFCRIGEATSQQDISRSRLWFFEGKKKILLYSERSHFYHRYKIRGTKHLLIYSLPERKEFYPELINMLGESENRKCNVLFSRLDLLKLERIVGTSSARRLISSDKSMFVFC</sequence>
<dbReference type="Pfam" id="PF06862">
    <property type="entry name" value="Utp25_C"/>
    <property type="match status" value="1"/>
</dbReference>